<accession>A0ABP7FC04</accession>
<keyword evidence="2" id="KW-1185">Reference proteome</keyword>
<reference evidence="2" key="1">
    <citation type="journal article" date="2019" name="Int. J. Syst. Evol. Microbiol.">
        <title>The Global Catalogue of Microorganisms (GCM) 10K type strain sequencing project: providing services to taxonomists for standard genome sequencing and annotation.</title>
        <authorList>
            <consortium name="The Broad Institute Genomics Platform"/>
            <consortium name="The Broad Institute Genome Sequencing Center for Infectious Disease"/>
            <person name="Wu L."/>
            <person name="Ma J."/>
        </authorList>
    </citation>
    <scope>NUCLEOTIDE SEQUENCE [LARGE SCALE GENOMIC DNA]</scope>
    <source>
        <strain evidence="2">JCM 17137</strain>
    </source>
</reference>
<proteinExistence type="predicted"/>
<name>A0ABP7FC04_9ACTN</name>
<gene>
    <name evidence="1" type="ORF">GCM10022402_12630</name>
</gene>
<protein>
    <recommendedName>
        <fullName evidence="3">DUF1440 domain-containing protein</fullName>
    </recommendedName>
</protein>
<organism evidence="1 2">
    <name type="scientific">Salinactinospora qingdaonensis</name>
    <dbReference type="NCBI Taxonomy" id="702744"/>
    <lineage>
        <taxon>Bacteria</taxon>
        <taxon>Bacillati</taxon>
        <taxon>Actinomycetota</taxon>
        <taxon>Actinomycetes</taxon>
        <taxon>Streptosporangiales</taxon>
        <taxon>Nocardiopsidaceae</taxon>
        <taxon>Salinactinospora</taxon>
    </lineage>
</organism>
<dbReference type="EMBL" id="BAABDD010000004">
    <property type="protein sequence ID" value="GAA3733703.1"/>
    <property type="molecule type" value="Genomic_DNA"/>
</dbReference>
<evidence type="ECO:0000313" key="1">
    <source>
        <dbReference type="EMBL" id="GAA3733703.1"/>
    </source>
</evidence>
<comment type="caution">
    <text evidence="1">The sequence shown here is derived from an EMBL/GenBank/DDBJ whole genome shotgun (WGS) entry which is preliminary data.</text>
</comment>
<dbReference type="Proteomes" id="UP001500908">
    <property type="component" value="Unassembled WGS sequence"/>
</dbReference>
<evidence type="ECO:0008006" key="3">
    <source>
        <dbReference type="Google" id="ProtNLM"/>
    </source>
</evidence>
<evidence type="ECO:0000313" key="2">
    <source>
        <dbReference type="Proteomes" id="UP001500908"/>
    </source>
</evidence>
<sequence length="154" mass="16414">MRAGARGLVAAMAMTGVRTVTANVGLLERSPPEAIVHHRGPERVQRLAERHRTALTELVHWCYGTVGGVVFGTLPPRLRAHPWTGPAYGLAVWLTFEAGVAPLLGVRSASQPRVAARFVVAADHVLYGLVVAGRLAPDPSRLGESADGGQDTRR</sequence>